<sequence length="92" mass="10899">MENFSIKVDYAEKIHEFEVGEYPHYDDERCKYRVYKDGTYVASFEPDRQNYLHVCQNAAGLDEELLDLLADYIESRIPHPRSITFNEDESES</sequence>
<comment type="caution">
    <text evidence="1">The sequence shown here is derived from an EMBL/GenBank/DDBJ whole genome shotgun (WGS) entry which is preliminary data.</text>
</comment>
<dbReference type="OrthoDB" id="769901at2"/>
<reference evidence="1 2" key="1">
    <citation type="submission" date="2018-03" db="EMBL/GenBank/DDBJ databases">
        <title>Genomic Encyclopedia of Type Strains, Phase III (KMG-III): the genomes of soil and plant-associated and newly described type strains.</title>
        <authorList>
            <person name="Whitman W."/>
        </authorList>
    </citation>
    <scope>NUCLEOTIDE SEQUENCE [LARGE SCALE GENOMIC DNA]</scope>
    <source>
        <strain evidence="1 2">CGMCC 1.9313</strain>
    </source>
</reference>
<dbReference type="EMBL" id="PVTH01000004">
    <property type="protein sequence ID" value="PRY53310.1"/>
    <property type="molecule type" value="Genomic_DNA"/>
</dbReference>
<gene>
    <name evidence="1" type="ORF">B0I27_104320</name>
</gene>
<organism evidence="1 2">
    <name type="scientific">Arcticibacter pallidicorallinus</name>
    <dbReference type="NCBI Taxonomy" id="1259464"/>
    <lineage>
        <taxon>Bacteria</taxon>
        <taxon>Pseudomonadati</taxon>
        <taxon>Bacteroidota</taxon>
        <taxon>Sphingobacteriia</taxon>
        <taxon>Sphingobacteriales</taxon>
        <taxon>Sphingobacteriaceae</taxon>
        <taxon>Arcticibacter</taxon>
    </lineage>
</organism>
<evidence type="ECO:0000313" key="1">
    <source>
        <dbReference type="EMBL" id="PRY53310.1"/>
    </source>
</evidence>
<protein>
    <submittedName>
        <fullName evidence="1">Uncharacterized protein</fullName>
    </submittedName>
</protein>
<accession>A0A2T0U5X1</accession>
<evidence type="ECO:0000313" key="2">
    <source>
        <dbReference type="Proteomes" id="UP000238034"/>
    </source>
</evidence>
<dbReference type="Proteomes" id="UP000238034">
    <property type="component" value="Unassembled WGS sequence"/>
</dbReference>
<keyword evidence="2" id="KW-1185">Reference proteome</keyword>
<proteinExistence type="predicted"/>
<dbReference type="AlphaFoldDB" id="A0A2T0U5X1"/>
<dbReference type="RefSeq" id="WP_106292876.1">
    <property type="nucleotide sequence ID" value="NZ_PVTH01000004.1"/>
</dbReference>
<name>A0A2T0U5X1_9SPHI</name>